<keyword evidence="3" id="KW-1185">Reference proteome</keyword>
<dbReference type="Pfam" id="PF00248">
    <property type="entry name" value="Aldo_ket_red"/>
    <property type="match status" value="1"/>
</dbReference>
<dbReference type="CDD" id="cd19072">
    <property type="entry name" value="AKR_AKR3F1-like"/>
    <property type="match status" value="1"/>
</dbReference>
<dbReference type="EMBL" id="CP009961">
    <property type="protein sequence ID" value="AKG39373.1"/>
    <property type="molecule type" value="Genomic_DNA"/>
</dbReference>
<dbReference type="KEGG" id="thf:MA03_04780"/>
<protein>
    <submittedName>
        <fullName evidence="2">Aldo/keto reductase</fullName>
    </submittedName>
</protein>
<dbReference type="GO" id="GO:0016491">
    <property type="term" value="F:oxidoreductase activity"/>
    <property type="evidence" value="ECO:0007669"/>
    <property type="project" value="InterPro"/>
</dbReference>
<dbReference type="Gene3D" id="3.20.20.100">
    <property type="entry name" value="NADP-dependent oxidoreductase domain"/>
    <property type="match status" value="1"/>
</dbReference>
<gene>
    <name evidence="2" type="ORF">MA03_04780</name>
</gene>
<dbReference type="PATRIC" id="fig|1550241.5.peg.1010"/>
<dbReference type="PANTHER" id="PTHR43638">
    <property type="entry name" value="OXIDOREDUCTASE, ALDO/KETO REDUCTASE FAMILY PROTEIN"/>
    <property type="match status" value="1"/>
</dbReference>
<organism evidence="2 3">
    <name type="scientific">Infirmifilum uzonense</name>
    <dbReference type="NCBI Taxonomy" id="1550241"/>
    <lineage>
        <taxon>Archaea</taxon>
        <taxon>Thermoproteota</taxon>
        <taxon>Thermoprotei</taxon>
        <taxon>Thermofilales</taxon>
        <taxon>Thermofilaceae</taxon>
        <taxon>Infirmifilum</taxon>
    </lineage>
</organism>
<dbReference type="Proteomes" id="UP000067434">
    <property type="component" value="Chromosome"/>
</dbReference>
<dbReference type="PANTHER" id="PTHR43638:SF3">
    <property type="entry name" value="ALDEHYDE REDUCTASE"/>
    <property type="match status" value="1"/>
</dbReference>
<accession>A0A0F7FJ74</accession>
<evidence type="ECO:0000313" key="3">
    <source>
        <dbReference type="Proteomes" id="UP000067434"/>
    </source>
</evidence>
<dbReference type="PROSITE" id="PS00062">
    <property type="entry name" value="ALDOKETO_REDUCTASE_2"/>
    <property type="match status" value="1"/>
</dbReference>
<dbReference type="AlphaFoldDB" id="A0A0F7FJ74"/>
<reference evidence="2 3" key="1">
    <citation type="journal article" date="2015" name="Stand. Genomic Sci.">
        <title>Complete genome sequence of and proposal of Thermofilum uzonense sp. nov. a novel hyperthermophilic crenarchaeon and emended description of the genus Thermofilum.</title>
        <authorList>
            <person name="Toshchakov S.V."/>
            <person name="Korzhenkov A.A."/>
            <person name="Samarov N.I."/>
            <person name="Mazunin I.O."/>
            <person name="Mozhey O.I."/>
            <person name="Shmyr I.S."/>
            <person name="Derbikova K.S."/>
            <person name="Taranov E.A."/>
            <person name="Dominova I.N."/>
            <person name="Bonch-Osmolovskaya E.A."/>
            <person name="Patrushev M.V."/>
            <person name="Podosokorskaya O.A."/>
            <person name="Kublanov I.V."/>
        </authorList>
    </citation>
    <scope>NUCLEOTIDE SEQUENCE [LARGE SCALE GENOMIC DNA]</scope>
    <source>
        <strain evidence="2 3">1807-2</strain>
    </source>
</reference>
<evidence type="ECO:0000259" key="1">
    <source>
        <dbReference type="Pfam" id="PF00248"/>
    </source>
</evidence>
<proteinExistence type="predicted"/>
<dbReference type="PRINTS" id="PR00069">
    <property type="entry name" value="ALDKETRDTASE"/>
</dbReference>
<dbReference type="InterPro" id="IPR023210">
    <property type="entry name" value="NADP_OxRdtase_dom"/>
</dbReference>
<dbReference type="InterPro" id="IPR036812">
    <property type="entry name" value="NAD(P)_OxRdtase_dom_sf"/>
</dbReference>
<feature type="domain" description="NADP-dependent oxidoreductase" evidence="1">
    <location>
        <begin position="21"/>
        <end position="277"/>
    </location>
</feature>
<dbReference type="SUPFAM" id="SSF51430">
    <property type="entry name" value="NAD(P)-linked oxidoreductase"/>
    <property type="match status" value="1"/>
</dbReference>
<evidence type="ECO:0000313" key="2">
    <source>
        <dbReference type="EMBL" id="AKG39373.1"/>
    </source>
</evidence>
<sequence>MQRRVNDKKFFKKIGAELPVLGLGTWGIGGGFWTPDNSQDDAWVDALRYGLELGATLIDTAEMYGGGHSEEIVGKAIKGFEREKIFIVSKVWHTHASRDDVIKAAQGSVKRLGTYMDLYLIHWPPENVKLCETMRGLEETVKRGYTRFIGVSNFSVELLEEARSCLSTNDVAAIENKFSLLDRRDENTVIPYAEREGMLYLAYTPLEKGQLAKDSFLASIGSKYGKTAVQVALNWLIMFNPVVPIPKAADKRHVEENVGAMGWRLSIEDWRLISEKYKRVIA</sequence>
<dbReference type="OrthoDB" id="275427at2157"/>
<dbReference type="HOGENOM" id="CLU_023205_2_3_2"/>
<dbReference type="InterPro" id="IPR020471">
    <property type="entry name" value="AKR"/>
</dbReference>
<dbReference type="STRING" id="1550241.MA03_04780"/>
<dbReference type="InterPro" id="IPR018170">
    <property type="entry name" value="Aldo/ket_reductase_CS"/>
</dbReference>
<name>A0A0F7FJ74_9CREN</name>